<dbReference type="GO" id="GO:0005524">
    <property type="term" value="F:ATP binding"/>
    <property type="evidence" value="ECO:0007669"/>
    <property type="project" value="UniProtKB-KW"/>
</dbReference>
<dbReference type="SMART" id="SM00382">
    <property type="entry name" value="AAA"/>
    <property type="match status" value="1"/>
</dbReference>
<dbReference type="PROSITE" id="PS50893">
    <property type="entry name" value="ABC_TRANSPORTER_2"/>
    <property type="match status" value="1"/>
</dbReference>
<dbReference type="Pfam" id="PF00005">
    <property type="entry name" value="ABC_tran"/>
    <property type="match status" value="1"/>
</dbReference>
<dbReference type="SUPFAM" id="SSF52540">
    <property type="entry name" value="P-loop containing nucleoside triphosphate hydrolases"/>
    <property type="match status" value="1"/>
</dbReference>
<evidence type="ECO:0000313" key="7">
    <source>
        <dbReference type="EMBL" id="TWT68258.1"/>
    </source>
</evidence>
<sequence>MVVCQGLCKRYGAFDALRACDLTVTAGEVFGLLGPNGAGKTTLIRLMLGYIHPTAGTCRVAGIDVVDDSVAVRRNVSYLPGDARLPRHMRGKGVLEFFAAMHPDGDLQRSLDVAQRLDLNLRTHVAFMSTGMRQKLALAVVLGPRTPLLVLDEPTANLDPTVRAEVLQMVREARADGRTVMLSSHVLSEIEETCGEVAFLRRGVLAHRLTMSELFQQHRITGDLDRPVADRLVDPNSDAIPMQFADRLVCSLADDAAGVSGASGSNSSTTVRLDTSGDLASFLGWLDDLGIRRMRVEPLGLRAVYDAVHFGQTIPVGVSTAPQGAMHAAGTSRPSEETVS</sequence>
<dbReference type="Proteomes" id="UP000317238">
    <property type="component" value="Unassembled WGS sequence"/>
</dbReference>
<evidence type="ECO:0000256" key="2">
    <source>
        <dbReference type="ARBA" id="ARBA00022448"/>
    </source>
</evidence>
<dbReference type="EMBL" id="SJPL01000001">
    <property type="protein sequence ID" value="TWT68258.1"/>
    <property type="molecule type" value="Genomic_DNA"/>
</dbReference>
<dbReference type="OrthoDB" id="9795548at2"/>
<dbReference type="Gene3D" id="3.40.50.300">
    <property type="entry name" value="P-loop containing nucleotide triphosphate hydrolases"/>
    <property type="match status" value="1"/>
</dbReference>
<evidence type="ECO:0000256" key="5">
    <source>
        <dbReference type="SAM" id="MobiDB-lite"/>
    </source>
</evidence>
<proteinExistence type="inferred from homology"/>
<name>A0A5C5XZV0_9PLAN</name>
<dbReference type="AlphaFoldDB" id="A0A5C5XZV0"/>
<evidence type="ECO:0000256" key="3">
    <source>
        <dbReference type="ARBA" id="ARBA00022741"/>
    </source>
</evidence>
<protein>
    <submittedName>
        <fullName evidence="7">ABC transporter ATP-binding protein YtrB</fullName>
    </submittedName>
</protein>
<keyword evidence="4 7" id="KW-0067">ATP-binding</keyword>
<keyword evidence="2" id="KW-0813">Transport</keyword>
<reference evidence="7 8" key="1">
    <citation type="submission" date="2019-02" db="EMBL/GenBank/DDBJ databases">
        <title>Deep-cultivation of Planctomycetes and their phenomic and genomic characterization uncovers novel biology.</title>
        <authorList>
            <person name="Wiegand S."/>
            <person name="Jogler M."/>
            <person name="Boedeker C."/>
            <person name="Pinto D."/>
            <person name="Vollmers J."/>
            <person name="Rivas-Marin E."/>
            <person name="Kohn T."/>
            <person name="Peeters S.H."/>
            <person name="Heuer A."/>
            <person name="Rast P."/>
            <person name="Oberbeckmann S."/>
            <person name="Bunk B."/>
            <person name="Jeske O."/>
            <person name="Meyerdierks A."/>
            <person name="Storesund J.E."/>
            <person name="Kallscheuer N."/>
            <person name="Luecker S."/>
            <person name="Lage O.M."/>
            <person name="Pohl T."/>
            <person name="Merkel B.J."/>
            <person name="Hornburger P."/>
            <person name="Mueller R.-W."/>
            <person name="Bruemmer F."/>
            <person name="Labrenz M."/>
            <person name="Spormann A.M."/>
            <person name="Op Den Camp H."/>
            <person name="Overmann J."/>
            <person name="Amann R."/>
            <person name="Jetten M.S.M."/>
            <person name="Mascher T."/>
            <person name="Medema M.H."/>
            <person name="Devos D.P."/>
            <person name="Kaster A.-K."/>
            <person name="Ovreas L."/>
            <person name="Rohde M."/>
            <person name="Galperin M.Y."/>
            <person name="Jogler C."/>
        </authorList>
    </citation>
    <scope>NUCLEOTIDE SEQUENCE [LARGE SCALE GENOMIC DNA]</scope>
    <source>
        <strain evidence="7 8">Pan14r</strain>
    </source>
</reference>
<dbReference type="CDD" id="cd03230">
    <property type="entry name" value="ABC_DR_subfamily_A"/>
    <property type="match status" value="1"/>
</dbReference>
<evidence type="ECO:0000313" key="8">
    <source>
        <dbReference type="Proteomes" id="UP000317238"/>
    </source>
</evidence>
<evidence type="ECO:0000259" key="6">
    <source>
        <dbReference type="PROSITE" id="PS50893"/>
    </source>
</evidence>
<evidence type="ECO:0000256" key="1">
    <source>
        <dbReference type="ARBA" id="ARBA00005417"/>
    </source>
</evidence>
<dbReference type="InterPro" id="IPR027417">
    <property type="entry name" value="P-loop_NTPase"/>
</dbReference>
<keyword evidence="8" id="KW-1185">Reference proteome</keyword>
<dbReference type="InterPro" id="IPR003439">
    <property type="entry name" value="ABC_transporter-like_ATP-bd"/>
</dbReference>
<gene>
    <name evidence="7" type="primary">ytrB_1</name>
    <name evidence="7" type="ORF">Pan14r_05020</name>
</gene>
<accession>A0A5C5XZV0</accession>
<feature type="region of interest" description="Disordered" evidence="5">
    <location>
        <begin position="321"/>
        <end position="340"/>
    </location>
</feature>
<keyword evidence="3" id="KW-0547">Nucleotide-binding</keyword>
<organism evidence="7 8">
    <name type="scientific">Crateriforma conspicua</name>
    <dbReference type="NCBI Taxonomy" id="2527996"/>
    <lineage>
        <taxon>Bacteria</taxon>
        <taxon>Pseudomonadati</taxon>
        <taxon>Planctomycetota</taxon>
        <taxon>Planctomycetia</taxon>
        <taxon>Planctomycetales</taxon>
        <taxon>Planctomycetaceae</taxon>
        <taxon>Crateriforma</taxon>
    </lineage>
</organism>
<dbReference type="InterPro" id="IPR003593">
    <property type="entry name" value="AAA+_ATPase"/>
</dbReference>
<evidence type="ECO:0000256" key="4">
    <source>
        <dbReference type="ARBA" id="ARBA00022840"/>
    </source>
</evidence>
<feature type="domain" description="ABC transporter" evidence="6">
    <location>
        <begin position="2"/>
        <end position="227"/>
    </location>
</feature>
<dbReference type="PANTHER" id="PTHR43335:SF4">
    <property type="entry name" value="ABC TRANSPORTER, ATP-BINDING PROTEIN"/>
    <property type="match status" value="1"/>
</dbReference>
<dbReference type="GO" id="GO:0016887">
    <property type="term" value="F:ATP hydrolysis activity"/>
    <property type="evidence" value="ECO:0007669"/>
    <property type="project" value="InterPro"/>
</dbReference>
<dbReference type="PANTHER" id="PTHR43335">
    <property type="entry name" value="ABC TRANSPORTER, ATP-BINDING PROTEIN"/>
    <property type="match status" value="1"/>
</dbReference>
<comment type="similarity">
    <text evidence="1">Belongs to the ABC transporter superfamily.</text>
</comment>
<comment type="caution">
    <text evidence="7">The sequence shown here is derived from an EMBL/GenBank/DDBJ whole genome shotgun (WGS) entry which is preliminary data.</text>
</comment>